<feature type="chain" id="PRO_5047056717" evidence="3">
    <location>
        <begin position="20"/>
        <end position="1011"/>
    </location>
</feature>
<name>A0ABT2FKN9_9GAMM</name>
<keyword evidence="3" id="KW-0732">Signal</keyword>
<dbReference type="RefSeq" id="WP_238896305.1">
    <property type="nucleotide sequence ID" value="NZ_JAKOGG010000006.1"/>
</dbReference>
<dbReference type="NCBIfam" id="TIGR03505">
    <property type="entry name" value="FimV_core"/>
    <property type="match status" value="1"/>
</dbReference>
<dbReference type="Gene3D" id="1.20.58.2200">
    <property type="match status" value="1"/>
</dbReference>
<reference evidence="5 6" key="1">
    <citation type="submission" date="2022-02" db="EMBL/GenBank/DDBJ databases">
        <authorList>
            <person name="Zhuang L."/>
        </authorList>
    </citation>
    <scope>NUCLEOTIDE SEQUENCE [LARGE SCALE GENOMIC DNA]</scope>
    <source>
        <strain evidence="5 6">C32</strain>
    </source>
</reference>
<comment type="caution">
    <text evidence="5">The sequence shown here is derived from an EMBL/GenBank/DDBJ whole genome shotgun (WGS) entry which is preliminary data.</text>
</comment>
<dbReference type="InterPro" id="IPR020012">
    <property type="entry name" value="LysM_FimV"/>
</dbReference>
<evidence type="ECO:0000259" key="4">
    <source>
        <dbReference type="Pfam" id="PF16973"/>
    </source>
</evidence>
<keyword evidence="2" id="KW-1133">Transmembrane helix</keyword>
<dbReference type="InterPro" id="IPR020011">
    <property type="entry name" value="FimV_C"/>
</dbReference>
<feature type="compositionally biased region" description="Low complexity" evidence="1">
    <location>
        <begin position="150"/>
        <end position="169"/>
    </location>
</feature>
<feature type="region of interest" description="Disordered" evidence="1">
    <location>
        <begin position="547"/>
        <end position="581"/>
    </location>
</feature>
<dbReference type="Proteomes" id="UP001201549">
    <property type="component" value="Unassembled WGS sequence"/>
</dbReference>
<keyword evidence="6" id="KW-1185">Reference proteome</keyword>
<accession>A0ABT2FKN9</accession>
<feature type="region of interest" description="Disordered" evidence="1">
    <location>
        <begin position="123"/>
        <end position="169"/>
    </location>
</feature>
<reference evidence="6" key="2">
    <citation type="submission" date="2023-07" db="EMBL/GenBank/DDBJ databases">
        <title>Shewanella mangrovi sp. nov., an acetaldehyde- degrading bacterium isolated from mangrove sediment.</title>
        <authorList>
            <person name="Liu Y."/>
        </authorList>
    </citation>
    <scope>NUCLEOTIDE SEQUENCE [LARGE SCALE GENOMIC DNA]</scope>
    <source>
        <strain evidence="6">C32</strain>
    </source>
</reference>
<dbReference type="EMBL" id="JAKOGG010000006">
    <property type="protein sequence ID" value="MCS4556904.1"/>
    <property type="molecule type" value="Genomic_DNA"/>
</dbReference>
<organism evidence="5 6">
    <name type="scientific">Shewanella electrica</name>
    <dbReference type="NCBI Taxonomy" id="515560"/>
    <lineage>
        <taxon>Bacteria</taxon>
        <taxon>Pseudomonadati</taxon>
        <taxon>Pseudomonadota</taxon>
        <taxon>Gammaproteobacteria</taxon>
        <taxon>Alteromonadales</taxon>
        <taxon>Shewanellaceae</taxon>
        <taxon>Shewanella</taxon>
    </lineage>
</organism>
<evidence type="ECO:0000313" key="6">
    <source>
        <dbReference type="Proteomes" id="UP001201549"/>
    </source>
</evidence>
<dbReference type="NCBIfam" id="TIGR03504">
    <property type="entry name" value="FimV_Cterm"/>
    <property type="match status" value="1"/>
</dbReference>
<feature type="region of interest" description="Disordered" evidence="1">
    <location>
        <begin position="732"/>
        <end position="797"/>
    </location>
</feature>
<proteinExistence type="predicted"/>
<dbReference type="Pfam" id="PF16973">
    <property type="entry name" value="FliN_N"/>
    <property type="match status" value="1"/>
</dbReference>
<keyword evidence="2" id="KW-0472">Membrane</keyword>
<keyword evidence="2" id="KW-0812">Transmembrane</keyword>
<feature type="compositionally biased region" description="Acidic residues" evidence="1">
    <location>
        <begin position="856"/>
        <end position="875"/>
    </location>
</feature>
<dbReference type="InterPro" id="IPR038440">
    <property type="entry name" value="FimV_C_sf"/>
</dbReference>
<feature type="compositionally biased region" description="Acidic residues" evidence="1">
    <location>
        <begin position="732"/>
        <end position="742"/>
    </location>
</feature>
<feature type="transmembrane region" description="Helical" evidence="2">
    <location>
        <begin position="282"/>
        <end position="303"/>
    </location>
</feature>
<feature type="signal peptide" evidence="3">
    <location>
        <begin position="1"/>
        <end position="19"/>
    </location>
</feature>
<feature type="domain" description="Flagellar motor switch protein FliN N-terminal" evidence="4">
    <location>
        <begin position="396"/>
        <end position="431"/>
    </location>
</feature>
<feature type="region of interest" description="Disordered" evidence="1">
    <location>
        <begin position="925"/>
        <end position="944"/>
    </location>
</feature>
<evidence type="ECO:0000256" key="2">
    <source>
        <dbReference type="SAM" id="Phobius"/>
    </source>
</evidence>
<feature type="region of interest" description="Disordered" evidence="1">
    <location>
        <begin position="853"/>
        <end position="878"/>
    </location>
</feature>
<evidence type="ECO:0000256" key="1">
    <source>
        <dbReference type="SAM" id="MobiDB-lite"/>
    </source>
</evidence>
<evidence type="ECO:0000256" key="3">
    <source>
        <dbReference type="SAM" id="SignalP"/>
    </source>
</evidence>
<sequence length="1011" mass="108401">MNFRTSYLVGLAAIFSAVAVPLFVPQAQSEVLKVTGPNGETRQQVRQYGPTSVNDTFWSIAQKVRPDDSISIYQVMAAIFEANPQAFTSDNYNSLERGMILLIPSKEVMAAIPVNLARSRAEQDDRNWNSKAVTTAAAKPVPKLTPEVSTPAPKATPPTQAAKPAPKAAESAVVNAANAELEALRQENGQLKQQLADLQQSLASSESQREALQLQNKSLDERFAQIDAELADTKLQLARLKEELAAQAADAEQKAAAAQAETQAPAVEMPSDTWRNLLDNPLLLGAITGGPALLLLLLLWFFLHRKRAAADAAAKNEPMDGAGAAAPLSGLNSDLDADESAIHLDDEQHDSLDSLLDVDNIDLQPEIELEHEDEQMAMAQEMFVDSGASDDAELLAADEGQSLDDLWAEAMGEQEPAPQQKAAAKDDFDSLLDGVDNEPSLQASLPDDVAAVLEQDFGSDDATDELLAELDEELGTSDTDLDADALLAELEGDFGASRQPEKASDQIIDADELLAALEGDLEDSDEPASSVSEHTLDADELLAEFAEAAPAEREDVTADIANDDAQAPAVTAQATSAEETALDEDLSAAIAAELEQDDDGELALDPDALLAELQAEPEPEDLSEAIAAELEDETLAESADELDPEALLAELEAEPQPEDLSEEIAAELEEDVLTEPALVEELDPDALIAELEAPEDLSDEIAAELADETSADLADDDFLDADALLAELEGDDATLSLDDDLSADAGDAPSEYDEMDADALLAELQQDSPLAVAPDDAADDEQTFDFSLEDELSVDDDENLDNLLAELSQEEEKKAKSSKDSGFFDDLKAARKADADADLTSLSDDELLKQFAIDAPDTDDGDVSFELTLDDDEPEDTPRLTVDEALAALDSQEIAKRPIRPVSDIDLAAFQKENGFIDIERLLNDAQESESESDPYQSRDVDVGDIDSLMGDTAMVDVDDEENSVNAKLDLARAYIEIDDSDSAKVLLQEVQADGNARQQEEAAHLLKDIS</sequence>
<evidence type="ECO:0000313" key="5">
    <source>
        <dbReference type="EMBL" id="MCS4556904.1"/>
    </source>
</evidence>
<gene>
    <name evidence="5" type="ORF">L9G74_10665</name>
</gene>
<protein>
    <submittedName>
        <fullName evidence="5">Pilus assembly protein FimV</fullName>
    </submittedName>
</protein>
<feature type="compositionally biased region" description="Acidic residues" evidence="1">
    <location>
        <begin position="776"/>
        <end position="797"/>
    </location>
</feature>
<dbReference type="InterPro" id="IPR031576">
    <property type="entry name" value="FliN_N"/>
</dbReference>